<dbReference type="Gene3D" id="2.120.10.30">
    <property type="entry name" value="TolB, C-terminal domain"/>
    <property type="match status" value="1"/>
</dbReference>
<evidence type="ECO:0000313" key="2">
    <source>
        <dbReference type="Proteomes" id="UP000683360"/>
    </source>
</evidence>
<keyword evidence="2" id="KW-1185">Reference proteome</keyword>
<dbReference type="InterPro" id="IPR011042">
    <property type="entry name" value="6-blade_b-propeller_TolB-like"/>
</dbReference>
<evidence type="ECO:0000313" key="1">
    <source>
        <dbReference type="EMBL" id="CAG2206955.1"/>
    </source>
</evidence>
<dbReference type="EMBL" id="CAJPWZ010001065">
    <property type="protein sequence ID" value="CAG2206955.1"/>
    <property type="molecule type" value="Genomic_DNA"/>
</dbReference>
<name>A0A8S3REC4_MYTED</name>
<proteinExistence type="predicted"/>
<gene>
    <name evidence="1" type="ORF">MEDL_21236</name>
</gene>
<sequence>MELLRAIKTYKDKLLTDLRQTSSSLFLSFEAESKQIERTRDRLMEQKKKVNEIFQSNDILEIFAASKDLENISVPKDKLINNFDCPLTFIRGEIKYLSKVFGSIEESNVKPNLNHKVKPLLINSDFLSDLKNFKMMALPDGTLLVYDLQKILNLEITREPVSIISTIKPGSYCMAVNSSGDILLANGSSKLKLFCKDTKQILPTGFDISSIAITALHVSQNNDILVAGISHEAPKLVVLNQTAEVKKEYQFDNINKKPLFTKVTCITSNHKNSIAIVDITCKSGYGHVHVISQDSNTDTVYKGNSYLKVQGSEFKPCDVVSTALDNFVVLDKDNKSLHILNNEGQAIIAFLTNQLITESPDAICISGNSHLYIACHAIETHHKTSVYTIDFSRW</sequence>
<dbReference type="Proteomes" id="UP000683360">
    <property type="component" value="Unassembled WGS sequence"/>
</dbReference>
<dbReference type="OrthoDB" id="10405891at2759"/>
<dbReference type="AlphaFoldDB" id="A0A8S3REC4"/>
<protein>
    <submittedName>
        <fullName evidence="1">Uncharacterized protein</fullName>
    </submittedName>
</protein>
<comment type="caution">
    <text evidence="1">The sequence shown here is derived from an EMBL/GenBank/DDBJ whole genome shotgun (WGS) entry which is preliminary data.</text>
</comment>
<reference evidence="1" key="1">
    <citation type="submission" date="2021-03" db="EMBL/GenBank/DDBJ databases">
        <authorList>
            <person name="Bekaert M."/>
        </authorList>
    </citation>
    <scope>NUCLEOTIDE SEQUENCE</scope>
</reference>
<dbReference type="SUPFAM" id="SSF101898">
    <property type="entry name" value="NHL repeat"/>
    <property type="match status" value="1"/>
</dbReference>
<accession>A0A8S3REC4</accession>
<organism evidence="1 2">
    <name type="scientific">Mytilus edulis</name>
    <name type="common">Blue mussel</name>
    <dbReference type="NCBI Taxonomy" id="6550"/>
    <lineage>
        <taxon>Eukaryota</taxon>
        <taxon>Metazoa</taxon>
        <taxon>Spiralia</taxon>
        <taxon>Lophotrochozoa</taxon>
        <taxon>Mollusca</taxon>
        <taxon>Bivalvia</taxon>
        <taxon>Autobranchia</taxon>
        <taxon>Pteriomorphia</taxon>
        <taxon>Mytilida</taxon>
        <taxon>Mytiloidea</taxon>
        <taxon>Mytilidae</taxon>
        <taxon>Mytilinae</taxon>
        <taxon>Mytilus</taxon>
    </lineage>
</organism>